<dbReference type="AlphaFoldDB" id="A0A2G8JV24"/>
<dbReference type="InterPro" id="IPR001965">
    <property type="entry name" value="Znf_PHD"/>
</dbReference>
<dbReference type="InterPro" id="IPR013083">
    <property type="entry name" value="Znf_RING/FYVE/PHD"/>
</dbReference>
<keyword evidence="15" id="KW-1185">Reference proteome</keyword>
<dbReference type="InterPro" id="IPR019787">
    <property type="entry name" value="Znf_PHD-finger"/>
</dbReference>
<keyword evidence="14" id="KW-0808">Transferase</keyword>
<dbReference type="InterPro" id="IPR034732">
    <property type="entry name" value="EPHD"/>
</dbReference>
<comment type="caution">
    <text evidence="14">The sequence shown here is derived from an EMBL/GenBank/DDBJ whole genome shotgun (WGS) entry which is preliminary data.</text>
</comment>
<gene>
    <name evidence="14" type="ORF">BSL78_23548</name>
</gene>
<dbReference type="Gene3D" id="3.30.40.10">
    <property type="entry name" value="Zinc/RING finger domain, C3HC4 (zinc finger)"/>
    <property type="match status" value="6"/>
</dbReference>
<dbReference type="GO" id="GO:0032259">
    <property type="term" value="P:methylation"/>
    <property type="evidence" value="ECO:0007669"/>
    <property type="project" value="UniProtKB-KW"/>
</dbReference>
<dbReference type="PROSITE" id="PS51805">
    <property type="entry name" value="EPHD"/>
    <property type="match status" value="1"/>
</dbReference>
<evidence type="ECO:0000256" key="9">
    <source>
        <dbReference type="PROSITE-ProRule" id="PRU00175"/>
    </source>
</evidence>
<dbReference type="PANTHER" id="PTHR45888">
    <property type="entry name" value="HL01030P-RELATED"/>
    <property type="match status" value="1"/>
</dbReference>
<feature type="region of interest" description="Disordered" evidence="10">
    <location>
        <begin position="1"/>
        <end position="151"/>
    </location>
</feature>
<dbReference type="CDD" id="cd15513">
    <property type="entry name" value="PHD5_KMT2C_like"/>
    <property type="match status" value="1"/>
</dbReference>
<accession>A0A2G8JV24</accession>
<feature type="domain" description="PHD-type" evidence="11">
    <location>
        <begin position="728"/>
        <end position="781"/>
    </location>
</feature>
<dbReference type="OrthoDB" id="308383at2759"/>
<evidence type="ECO:0000259" key="13">
    <source>
        <dbReference type="PROSITE" id="PS51805"/>
    </source>
</evidence>
<dbReference type="STRING" id="307972.A0A2G8JV24"/>
<evidence type="ECO:0000256" key="7">
    <source>
        <dbReference type="ARBA" id="ARBA00023163"/>
    </source>
</evidence>
<dbReference type="GO" id="GO:0045944">
    <property type="term" value="P:positive regulation of transcription by RNA polymerase II"/>
    <property type="evidence" value="ECO:0007669"/>
    <property type="project" value="TreeGrafter"/>
</dbReference>
<keyword evidence="8" id="KW-0539">Nucleus</keyword>
<keyword evidence="4 9" id="KW-0863">Zinc-finger</keyword>
<feature type="region of interest" description="Disordered" evidence="10">
    <location>
        <begin position="592"/>
        <end position="691"/>
    </location>
</feature>
<dbReference type="Pfam" id="PF13771">
    <property type="entry name" value="zf-HC5HC2H"/>
    <property type="match status" value="1"/>
</dbReference>
<keyword evidence="2" id="KW-0479">Metal-binding</keyword>
<dbReference type="EMBL" id="MRZV01001220">
    <property type="protein sequence ID" value="PIK39616.1"/>
    <property type="molecule type" value="Genomic_DNA"/>
</dbReference>
<comment type="subcellular location">
    <subcellularLocation>
        <location evidence="1">Nucleus</location>
    </subcellularLocation>
</comment>
<evidence type="ECO:0000256" key="1">
    <source>
        <dbReference type="ARBA" id="ARBA00004123"/>
    </source>
</evidence>
<feature type="domain" description="PHD-type" evidence="11">
    <location>
        <begin position="372"/>
        <end position="424"/>
    </location>
</feature>
<feature type="compositionally biased region" description="Low complexity" evidence="10">
    <location>
        <begin position="49"/>
        <end position="61"/>
    </location>
</feature>
<evidence type="ECO:0000256" key="2">
    <source>
        <dbReference type="ARBA" id="ARBA00022723"/>
    </source>
</evidence>
<organism evidence="14 15">
    <name type="scientific">Stichopus japonicus</name>
    <name type="common">Sea cucumber</name>
    <dbReference type="NCBI Taxonomy" id="307972"/>
    <lineage>
        <taxon>Eukaryota</taxon>
        <taxon>Metazoa</taxon>
        <taxon>Echinodermata</taxon>
        <taxon>Eleutherozoa</taxon>
        <taxon>Echinozoa</taxon>
        <taxon>Holothuroidea</taxon>
        <taxon>Aspidochirotacea</taxon>
        <taxon>Aspidochirotida</taxon>
        <taxon>Stichopodidae</taxon>
        <taxon>Apostichopus</taxon>
    </lineage>
</organism>
<keyword evidence="6" id="KW-0805">Transcription regulation</keyword>
<dbReference type="PANTHER" id="PTHR45888:SF6">
    <property type="entry name" value="HL01030P-RELATED"/>
    <property type="match status" value="1"/>
</dbReference>
<keyword evidence="3" id="KW-0677">Repeat</keyword>
<keyword evidence="14" id="KW-0489">Methyltransferase</keyword>
<evidence type="ECO:0000256" key="3">
    <source>
        <dbReference type="ARBA" id="ARBA00022737"/>
    </source>
</evidence>
<dbReference type="FunFam" id="3.30.40.10:FF:000095">
    <property type="entry name" value="Histone-lysine N-methyltransferase 2C"/>
    <property type="match status" value="1"/>
</dbReference>
<feature type="domain" description="RING-type" evidence="12">
    <location>
        <begin position="375"/>
        <end position="422"/>
    </location>
</feature>
<dbReference type="InterPro" id="IPR001841">
    <property type="entry name" value="Znf_RING"/>
</dbReference>
<feature type="compositionally biased region" description="Acidic residues" evidence="10">
    <location>
        <begin position="136"/>
        <end position="148"/>
    </location>
</feature>
<dbReference type="Pfam" id="PF00628">
    <property type="entry name" value="PHD"/>
    <property type="match status" value="4"/>
</dbReference>
<name>A0A2G8JV24_STIJA</name>
<evidence type="ECO:0000256" key="8">
    <source>
        <dbReference type="ARBA" id="ARBA00023242"/>
    </source>
</evidence>
<evidence type="ECO:0000256" key="6">
    <source>
        <dbReference type="ARBA" id="ARBA00023015"/>
    </source>
</evidence>
<evidence type="ECO:0000256" key="10">
    <source>
        <dbReference type="SAM" id="MobiDB-lite"/>
    </source>
</evidence>
<feature type="compositionally biased region" description="Pro residues" evidence="10">
    <location>
        <begin position="918"/>
        <end position="935"/>
    </location>
</feature>
<dbReference type="CDD" id="cd15665">
    <property type="entry name" value="ePHD1_KMT2C_like"/>
    <property type="match status" value="1"/>
</dbReference>
<sequence>MKFVASGTRLAMDAEGTMSLRRGPGRPRRQGSGSPAERRRRTYVTSEDSPASSPATNSPAADVDMSPVDSPGPSTRSSQRKISSESKISIESRRDSSESRVSNVSEVDLKYSHEGDEMEPALRASSSRRKEKPELPEEELEEDEEALTEYEKKTTPYDPSCALCCCGEKSLLGQGDLLKFDPTPGFNPFKRQHPKAKKTFTEDTLYNPHKRTSLTFTIRRSRNQGKQRERSRSPRRVTNAEYTASPMEVAPINQSAEVYHVGHKEEPEIMMVIDPTGHSTAHHCCAAWSDNVCQNENFQLLHVDKAIFSGISQRCSYCFRFGATISCAEPGCSRIYHYPCAASSGSFQGIKSLVLLCPEHLESTEDRVEEEELECVICDEPGNLAESLFCTSCGQHYHATCLDPPVATTPIVRAGWQCPNCKICQTCRQPGDDNKMLVCDICDKGYHTFCLSPAMTTIPKNGWKCTNCRRCADCGGDSAGNNPSARWHHNYTVCDACYLQRNKTSMCPICRKTLRHLSAKSTVVCSSCQSVVQCSALQCRLLQECRYQESCYSRSPRSLTPVQDDSLQSSQDFPFSASSLCEDSVSSADTDTYSLEEKVEKKEDPLPSPSFQTFSTRRHAGGGKPLDKMSLLVKFSSKKHSKRRERERNRERDRSYLGLAKRKSRNSSGRRGPRPKIKNLLPPDGSSQEAHDGVIEKMPEKLKDDEDDSPMHTTIVLFPTSDTFTFNQDMCVACGSFGQGAEGRLITCSQCGQCYHPYCVSIKITKVVLSKGWRCLDCTVCEGCGKNTDEARLLLCDDCDISYHTYCLDPPLHVVPKGGWKCKWCILYVSCLKCGATTPGINSEWTSNYTKCGPCGSLHTCPICRRDYHGDDLICQCTHCERWQHGACDGMYTEEEVEKASSEKSYMCGQCRPFFREPTPPPPPPPPEPEKPPSPVIVKIPVKEPVPSQHHSAPFPPSEPVKPKIHELEGVGLTESGFKQITSLALPPMPKKKKMPKSMKSGSLEILKTLADPTQIYQTPPKIYQWI</sequence>
<dbReference type="SMART" id="SM00184">
    <property type="entry name" value="RING"/>
    <property type="match status" value="2"/>
</dbReference>
<feature type="compositionally biased region" description="Basic and acidic residues" evidence="10">
    <location>
        <begin position="595"/>
        <end position="605"/>
    </location>
</feature>
<feature type="region of interest" description="Disordered" evidence="10">
    <location>
        <begin position="217"/>
        <end position="245"/>
    </location>
</feature>
<protein>
    <submittedName>
        <fullName evidence="14">Putative histone-lysine N-methyltransferase 2C isoform X9</fullName>
    </submittedName>
</protein>
<dbReference type="PROSITE" id="PS50089">
    <property type="entry name" value="ZF_RING_2"/>
    <property type="match status" value="1"/>
</dbReference>
<dbReference type="Proteomes" id="UP000230750">
    <property type="component" value="Unassembled WGS sequence"/>
</dbReference>
<dbReference type="CDD" id="cd15509">
    <property type="entry name" value="PHD1_KMT2C_like"/>
    <property type="match status" value="1"/>
</dbReference>
<feature type="domain" description="PHD-type" evidence="11">
    <location>
        <begin position="421"/>
        <end position="471"/>
    </location>
</feature>
<dbReference type="SMART" id="SM00249">
    <property type="entry name" value="PHD"/>
    <property type="match status" value="6"/>
</dbReference>
<dbReference type="GO" id="GO:0008270">
    <property type="term" value="F:zinc ion binding"/>
    <property type="evidence" value="ECO:0007669"/>
    <property type="project" value="UniProtKB-KW"/>
</dbReference>
<dbReference type="FunFam" id="3.30.40.10:FF:000080">
    <property type="entry name" value="Histone-lysine N-methyltransferase 2C"/>
    <property type="match status" value="1"/>
</dbReference>
<evidence type="ECO:0000259" key="11">
    <source>
        <dbReference type="PROSITE" id="PS50016"/>
    </source>
</evidence>
<feature type="domain" description="PHD-type" evidence="11">
    <location>
        <begin position="778"/>
        <end position="828"/>
    </location>
</feature>
<dbReference type="PROSITE" id="PS50016">
    <property type="entry name" value="ZF_PHD_2"/>
    <property type="match status" value="5"/>
</dbReference>
<keyword evidence="5" id="KW-0862">Zinc</keyword>
<dbReference type="GO" id="GO:0042800">
    <property type="term" value="F:histone H3K4 methyltransferase activity"/>
    <property type="evidence" value="ECO:0007669"/>
    <property type="project" value="TreeGrafter"/>
</dbReference>
<reference evidence="14 15" key="1">
    <citation type="journal article" date="2017" name="PLoS Biol.">
        <title>The sea cucumber genome provides insights into morphological evolution and visceral regeneration.</title>
        <authorList>
            <person name="Zhang X."/>
            <person name="Sun L."/>
            <person name="Yuan J."/>
            <person name="Sun Y."/>
            <person name="Gao Y."/>
            <person name="Zhang L."/>
            <person name="Li S."/>
            <person name="Dai H."/>
            <person name="Hamel J.F."/>
            <person name="Liu C."/>
            <person name="Yu Y."/>
            <person name="Liu S."/>
            <person name="Lin W."/>
            <person name="Guo K."/>
            <person name="Jin S."/>
            <person name="Xu P."/>
            <person name="Storey K.B."/>
            <person name="Huan P."/>
            <person name="Zhang T."/>
            <person name="Zhou Y."/>
            <person name="Zhang J."/>
            <person name="Lin C."/>
            <person name="Li X."/>
            <person name="Xing L."/>
            <person name="Huo D."/>
            <person name="Sun M."/>
            <person name="Wang L."/>
            <person name="Mercier A."/>
            <person name="Li F."/>
            <person name="Yang H."/>
            <person name="Xiang J."/>
        </authorList>
    </citation>
    <scope>NUCLEOTIDE SEQUENCE [LARGE SCALE GENOMIC DNA]</scope>
    <source>
        <strain evidence="14">Shaxun</strain>
        <tissue evidence="14">Muscle</tissue>
    </source>
</reference>
<feature type="compositionally biased region" description="Basic and acidic residues" evidence="10">
    <location>
        <begin position="82"/>
        <end position="98"/>
    </location>
</feature>
<keyword evidence="7" id="KW-0804">Transcription</keyword>
<feature type="compositionally biased region" description="Basic and acidic residues" evidence="10">
    <location>
        <begin position="644"/>
        <end position="655"/>
    </location>
</feature>
<dbReference type="FunFam" id="3.30.40.10:FF:001142">
    <property type="entry name" value="Histone-lysine N-methyltransferase"/>
    <property type="match status" value="1"/>
</dbReference>
<evidence type="ECO:0000256" key="5">
    <source>
        <dbReference type="ARBA" id="ARBA00022833"/>
    </source>
</evidence>
<feature type="domain" description="PHD-type" evidence="13">
    <location>
        <begin position="253"/>
        <end position="361"/>
    </location>
</feature>
<dbReference type="SUPFAM" id="SSF57903">
    <property type="entry name" value="FYVE/PHD zinc finger"/>
    <property type="match status" value="5"/>
</dbReference>
<dbReference type="GO" id="GO:0003713">
    <property type="term" value="F:transcription coactivator activity"/>
    <property type="evidence" value="ECO:0007669"/>
    <property type="project" value="TreeGrafter"/>
</dbReference>
<evidence type="ECO:0000313" key="15">
    <source>
        <dbReference type="Proteomes" id="UP000230750"/>
    </source>
</evidence>
<evidence type="ECO:0000313" key="14">
    <source>
        <dbReference type="EMBL" id="PIK39616.1"/>
    </source>
</evidence>
<dbReference type="InterPro" id="IPR011011">
    <property type="entry name" value="Znf_FYVE_PHD"/>
</dbReference>
<dbReference type="GO" id="GO:0044666">
    <property type="term" value="C:MLL3/4 complex"/>
    <property type="evidence" value="ECO:0007669"/>
    <property type="project" value="TreeGrafter"/>
</dbReference>
<evidence type="ECO:0000259" key="12">
    <source>
        <dbReference type="PROSITE" id="PS50089"/>
    </source>
</evidence>
<dbReference type="CDD" id="cd15594">
    <property type="entry name" value="PHD2_KMT2C"/>
    <property type="match status" value="1"/>
</dbReference>
<evidence type="ECO:0000256" key="4">
    <source>
        <dbReference type="ARBA" id="ARBA00022771"/>
    </source>
</evidence>
<proteinExistence type="predicted"/>
<dbReference type="InterPro" id="IPR047004">
    <property type="entry name" value="KMT2C_PHD2"/>
</dbReference>
<feature type="domain" description="PHD-type" evidence="11">
    <location>
        <begin position="858"/>
        <end position="914"/>
    </location>
</feature>
<feature type="region of interest" description="Disordered" evidence="10">
    <location>
        <begin position="917"/>
        <end position="936"/>
    </location>
</feature>